<proteinExistence type="predicted"/>
<keyword evidence="1" id="KW-0472">Membrane</keyword>
<gene>
    <name evidence="2" type="ORF">R3P38DRAFT_2803454</name>
</gene>
<evidence type="ECO:0000313" key="3">
    <source>
        <dbReference type="Proteomes" id="UP001362999"/>
    </source>
</evidence>
<accession>A0AAV9ZTA4</accession>
<keyword evidence="3" id="KW-1185">Reference proteome</keyword>
<feature type="transmembrane region" description="Helical" evidence="1">
    <location>
        <begin position="179"/>
        <end position="199"/>
    </location>
</feature>
<keyword evidence="1" id="KW-1133">Transmembrane helix</keyword>
<dbReference type="AlphaFoldDB" id="A0AAV9ZTA4"/>
<keyword evidence="1" id="KW-0812">Transmembrane</keyword>
<protein>
    <submittedName>
        <fullName evidence="2">Uncharacterized protein</fullName>
    </submittedName>
</protein>
<reference evidence="2 3" key="1">
    <citation type="journal article" date="2024" name="J Genomics">
        <title>Draft genome sequencing and assembly of Favolaschia claudopus CIRM-BRFM 2984 isolated from oak limbs.</title>
        <authorList>
            <person name="Navarro D."/>
            <person name="Drula E."/>
            <person name="Chaduli D."/>
            <person name="Cazenave R."/>
            <person name="Ahrendt S."/>
            <person name="Wang J."/>
            <person name="Lipzen A."/>
            <person name="Daum C."/>
            <person name="Barry K."/>
            <person name="Grigoriev I.V."/>
            <person name="Favel A."/>
            <person name="Rosso M.N."/>
            <person name="Martin F."/>
        </authorList>
    </citation>
    <scope>NUCLEOTIDE SEQUENCE [LARGE SCALE GENOMIC DNA]</scope>
    <source>
        <strain evidence="2 3">CIRM-BRFM 2984</strain>
    </source>
</reference>
<evidence type="ECO:0000313" key="2">
    <source>
        <dbReference type="EMBL" id="KAK6991742.1"/>
    </source>
</evidence>
<feature type="transmembrane region" description="Helical" evidence="1">
    <location>
        <begin position="205"/>
        <end position="225"/>
    </location>
</feature>
<sequence length="425" mass="48448">MSTLFERFREGNTSIRNRTTRVLAHLRYKTDFDWLRERTRKTEFFREAFMFIDLQSPPLPVVVERISTLPPFVRRDVHPLHVRLFGLLVAVIDSVDEETGRPLHIAVLKDPELNEAISAIYQNQVAVLRSIIRVDDKTMVWTLASSDWSRDVGQVVELEVKLTRFEDDSSGNIFAKVKFMFSTYIVIVTLFTGLPGLGFIARRRIFTACAFFAVTLLISSCLMPSRAILLQDAERDPHHPILANDQVGVHYIVTRDKTMTDVCGSLDRYSYKELFYPETYERYLSPYRIRVPRYRPSFIGTVVGSELAYHDNPHMAETSGCYCNRIILKCPVGADEATVQLFDKQVRVLEEIIEYDGQESPGKVLVGWTRTLKDGAKAIEVWTSLNDGGVHFDYPVGRDIDALLYGFGITTICRTPMLGALEAVT</sequence>
<dbReference type="EMBL" id="JAWWNJ010000115">
    <property type="protein sequence ID" value="KAK6991742.1"/>
    <property type="molecule type" value="Genomic_DNA"/>
</dbReference>
<dbReference type="Proteomes" id="UP001362999">
    <property type="component" value="Unassembled WGS sequence"/>
</dbReference>
<comment type="caution">
    <text evidence="2">The sequence shown here is derived from an EMBL/GenBank/DDBJ whole genome shotgun (WGS) entry which is preliminary data.</text>
</comment>
<organism evidence="2 3">
    <name type="scientific">Favolaschia claudopus</name>
    <dbReference type="NCBI Taxonomy" id="2862362"/>
    <lineage>
        <taxon>Eukaryota</taxon>
        <taxon>Fungi</taxon>
        <taxon>Dikarya</taxon>
        <taxon>Basidiomycota</taxon>
        <taxon>Agaricomycotina</taxon>
        <taxon>Agaricomycetes</taxon>
        <taxon>Agaricomycetidae</taxon>
        <taxon>Agaricales</taxon>
        <taxon>Marasmiineae</taxon>
        <taxon>Mycenaceae</taxon>
        <taxon>Favolaschia</taxon>
    </lineage>
</organism>
<evidence type="ECO:0000256" key="1">
    <source>
        <dbReference type="SAM" id="Phobius"/>
    </source>
</evidence>
<name>A0AAV9ZTA4_9AGAR</name>